<dbReference type="CDD" id="cd00060">
    <property type="entry name" value="FHA"/>
    <property type="match status" value="1"/>
</dbReference>
<feature type="domain" description="FHA" evidence="2">
    <location>
        <begin position="70"/>
        <end position="119"/>
    </location>
</feature>
<dbReference type="PROSITE" id="PS50006">
    <property type="entry name" value="FHA_DOMAIN"/>
    <property type="match status" value="1"/>
</dbReference>
<dbReference type="Pfam" id="PF00498">
    <property type="entry name" value="FHA"/>
    <property type="match status" value="1"/>
</dbReference>
<evidence type="ECO:0000259" key="2">
    <source>
        <dbReference type="PROSITE" id="PS50006"/>
    </source>
</evidence>
<dbReference type="AlphaFoldDB" id="A0A3A3FUK4"/>
<accession>A0A3A3FUK4</accession>
<feature type="chain" id="PRO_5017435388" evidence="1">
    <location>
        <begin position="22"/>
        <end position="249"/>
    </location>
</feature>
<dbReference type="SUPFAM" id="SSF49879">
    <property type="entry name" value="SMAD/FHA domain"/>
    <property type="match status" value="1"/>
</dbReference>
<proteinExistence type="predicted"/>
<evidence type="ECO:0000313" key="4">
    <source>
        <dbReference type="Proteomes" id="UP000265955"/>
    </source>
</evidence>
<feature type="signal peptide" evidence="1">
    <location>
        <begin position="1"/>
        <end position="21"/>
    </location>
</feature>
<comment type="caution">
    <text evidence="3">The sequence shown here is derived from an EMBL/GenBank/DDBJ whole genome shotgun (WGS) entry which is preliminary data.</text>
</comment>
<gene>
    <name evidence="3" type="ORF">D3871_04605</name>
</gene>
<dbReference type="Proteomes" id="UP000265955">
    <property type="component" value="Unassembled WGS sequence"/>
</dbReference>
<sequence>MAGMTIFPSCLSACICFRSHAAVCLLAWRTGHLVSPPQFRNHRLENIVAKIILSSGNAVLRELPLVKARITIGRAPQNDLVIDDPAISAEHAAITTAHDGSYLEDLNSTNGTEINGQPVRTHFLQDKDVVTLARYTLIYLSSNLSHFPGSLDLDITVGSSNTRGAGIIKLRTELGADREIALSKPLTTIGLPGSCVALIANDAGSYAVARIEGSIQPLLNGRPLGDMPETLRHGDMIKVANSELHFLLL</sequence>
<dbReference type="PANTHER" id="PTHR23308">
    <property type="entry name" value="NUCLEAR INHIBITOR OF PROTEIN PHOSPHATASE-1"/>
    <property type="match status" value="1"/>
</dbReference>
<evidence type="ECO:0000313" key="3">
    <source>
        <dbReference type="EMBL" id="RJF97881.1"/>
    </source>
</evidence>
<dbReference type="InterPro" id="IPR000253">
    <property type="entry name" value="FHA_dom"/>
</dbReference>
<protein>
    <submittedName>
        <fullName evidence="3">FHA domain-containing protein</fullName>
    </submittedName>
</protein>
<evidence type="ECO:0000256" key="1">
    <source>
        <dbReference type="SAM" id="SignalP"/>
    </source>
</evidence>
<dbReference type="SMART" id="SM00240">
    <property type="entry name" value="FHA"/>
    <property type="match status" value="1"/>
</dbReference>
<keyword evidence="1" id="KW-0732">Signal</keyword>
<keyword evidence="4" id="KW-1185">Reference proteome</keyword>
<dbReference type="Gene3D" id="2.60.200.20">
    <property type="match status" value="1"/>
</dbReference>
<dbReference type="InterPro" id="IPR050923">
    <property type="entry name" value="Cell_Proc_Reg/RNA_Proc"/>
</dbReference>
<reference evidence="4" key="1">
    <citation type="submission" date="2018-09" db="EMBL/GenBank/DDBJ databases">
        <authorList>
            <person name="Zhu H."/>
        </authorList>
    </citation>
    <scope>NUCLEOTIDE SEQUENCE [LARGE SCALE GENOMIC DNA]</scope>
    <source>
        <strain evidence="4">K1R23-30</strain>
    </source>
</reference>
<dbReference type="InterPro" id="IPR008984">
    <property type="entry name" value="SMAD_FHA_dom_sf"/>
</dbReference>
<organism evidence="3 4">
    <name type="scientific">Noviherbaspirillum saxi</name>
    <dbReference type="NCBI Taxonomy" id="2320863"/>
    <lineage>
        <taxon>Bacteria</taxon>
        <taxon>Pseudomonadati</taxon>
        <taxon>Pseudomonadota</taxon>
        <taxon>Betaproteobacteria</taxon>
        <taxon>Burkholderiales</taxon>
        <taxon>Oxalobacteraceae</taxon>
        <taxon>Noviherbaspirillum</taxon>
    </lineage>
</organism>
<name>A0A3A3FUK4_9BURK</name>
<dbReference type="EMBL" id="QYUO01000001">
    <property type="protein sequence ID" value="RJF97881.1"/>
    <property type="molecule type" value="Genomic_DNA"/>
</dbReference>